<dbReference type="AlphaFoldDB" id="A0AAU7C9L8"/>
<organism evidence="2">
    <name type="scientific">Singulisphaera sp. Ch08</name>
    <dbReference type="NCBI Taxonomy" id="3120278"/>
    <lineage>
        <taxon>Bacteria</taxon>
        <taxon>Pseudomonadati</taxon>
        <taxon>Planctomycetota</taxon>
        <taxon>Planctomycetia</taxon>
        <taxon>Isosphaerales</taxon>
        <taxon>Isosphaeraceae</taxon>
        <taxon>Singulisphaera</taxon>
    </lineage>
</organism>
<proteinExistence type="predicted"/>
<evidence type="ECO:0000313" key="2">
    <source>
        <dbReference type="EMBL" id="XBH01828.1"/>
    </source>
</evidence>
<dbReference type="PANTHER" id="PTHR33678:SF1">
    <property type="entry name" value="BLL1576 PROTEIN"/>
    <property type="match status" value="1"/>
</dbReference>
<dbReference type="PANTHER" id="PTHR33678">
    <property type="entry name" value="BLL1576 PROTEIN"/>
    <property type="match status" value="1"/>
</dbReference>
<gene>
    <name evidence="2" type="ORF">V5E97_26240</name>
</gene>
<evidence type="ECO:0000259" key="1">
    <source>
        <dbReference type="Pfam" id="PF03050"/>
    </source>
</evidence>
<reference evidence="2" key="1">
    <citation type="submission" date="2024-05" db="EMBL/GenBank/DDBJ databases">
        <title>Planctomycetes of the genus Singulisphaera possess chitinolytic capabilities.</title>
        <authorList>
            <person name="Ivanova A."/>
        </authorList>
    </citation>
    <scope>NUCLEOTIDE SEQUENCE</scope>
    <source>
        <strain evidence="2">Ch08T</strain>
    </source>
</reference>
<dbReference type="RefSeq" id="WP_406694574.1">
    <property type="nucleotide sequence ID" value="NZ_CP155447.1"/>
</dbReference>
<feature type="domain" description="Transposase IS66 central" evidence="1">
    <location>
        <begin position="42"/>
        <end position="117"/>
    </location>
</feature>
<dbReference type="InterPro" id="IPR004291">
    <property type="entry name" value="Transposase_IS66_central"/>
</dbReference>
<dbReference type="EMBL" id="CP155447">
    <property type="protein sequence ID" value="XBH01828.1"/>
    <property type="molecule type" value="Genomic_DNA"/>
</dbReference>
<dbReference type="InterPro" id="IPR052344">
    <property type="entry name" value="Transposase-related"/>
</dbReference>
<sequence>MAKYGRPGPNWLGFVKKLRRLLGDAIRLKKRDEVPAEEYASRRTRLTVRLDELIATVWEDKDAKRLIKRLRRHRDDLFTFLDEPDVPFDNNHAERAIRPAVMIRKNSFGNRSERGADTQAVLMSVYRTLQQRGHAPLKTFVDALAAYLANGHLPPLPAKVAAAG</sequence>
<protein>
    <submittedName>
        <fullName evidence="2">Transposase</fullName>
    </submittedName>
</protein>
<dbReference type="Pfam" id="PF03050">
    <property type="entry name" value="DDE_Tnp_IS66"/>
    <property type="match status" value="1"/>
</dbReference>
<name>A0AAU7C9L8_9BACT</name>
<accession>A0AAU7C9L8</accession>